<dbReference type="EMBL" id="PGEZ01000003">
    <property type="protein sequence ID" value="PJJ48300.1"/>
    <property type="molecule type" value="Genomic_DNA"/>
</dbReference>
<name>A0A0B2BSQ7_9ACTN</name>
<comment type="caution">
    <text evidence="1">The sequence shown here is derived from an EMBL/GenBank/DDBJ whole genome shotgun (WGS) entry which is preliminary data.</text>
</comment>
<evidence type="ECO:0000313" key="1">
    <source>
        <dbReference type="EMBL" id="PJJ48300.1"/>
    </source>
</evidence>
<protein>
    <submittedName>
        <fullName evidence="1">Uncharacterized protein</fullName>
    </submittedName>
</protein>
<keyword evidence="2" id="KW-1185">Reference proteome</keyword>
<evidence type="ECO:0000313" key="2">
    <source>
        <dbReference type="Proteomes" id="UP000230842"/>
    </source>
</evidence>
<sequence length="117" mass="12653">MSATVRQALATAASTVDGVDVSPYFRQTTKPGSGMVRYDRTAYPQGTNFGGLITWQVVIFLPQDQATAEKFLDEKAPLVVAALASHMRITDVITQQLALESGTVPIALIQGNREEEN</sequence>
<accession>A0A0B2BSQ7</accession>
<gene>
    <name evidence="1" type="ORF">CLV56_4005</name>
</gene>
<dbReference type="OrthoDB" id="3400122at2"/>
<proteinExistence type="predicted"/>
<organism evidence="1 2">
    <name type="scientific">Mumia flava</name>
    <dbReference type="NCBI Taxonomy" id="1348852"/>
    <lineage>
        <taxon>Bacteria</taxon>
        <taxon>Bacillati</taxon>
        <taxon>Actinomycetota</taxon>
        <taxon>Actinomycetes</taxon>
        <taxon>Propionibacteriales</taxon>
        <taxon>Nocardioidaceae</taxon>
        <taxon>Mumia</taxon>
    </lineage>
</organism>
<reference evidence="1 2" key="1">
    <citation type="submission" date="2017-11" db="EMBL/GenBank/DDBJ databases">
        <title>Genomic Encyclopedia of Archaeal and Bacterial Type Strains, Phase II (KMG-II): From Individual Species to Whole Genera.</title>
        <authorList>
            <person name="Goeker M."/>
        </authorList>
    </citation>
    <scope>NUCLEOTIDE SEQUENCE [LARGE SCALE GENOMIC DNA]</scope>
    <source>
        <strain evidence="1 2">DSM 27763</strain>
    </source>
</reference>
<dbReference type="AlphaFoldDB" id="A0A0B2BSQ7"/>
<dbReference type="RefSeq" id="WP_039342021.1">
    <property type="nucleotide sequence ID" value="NZ_PGEZ01000003.1"/>
</dbReference>
<dbReference type="Proteomes" id="UP000230842">
    <property type="component" value="Unassembled WGS sequence"/>
</dbReference>